<proteinExistence type="predicted"/>
<feature type="coiled-coil region" evidence="1">
    <location>
        <begin position="38"/>
        <end position="93"/>
    </location>
</feature>
<evidence type="ECO:0000313" key="3">
    <source>
        <dbReference type="Proteomes" id="UP000037392"/>
    </source>
</evidence>
<dbReference type="Proteomes" id="UP000037392">
    <property type="component" value="Unassembled WGS sequence"/>
</dbReference>
<comment type="caution">
    <text evidence="2">The sequence shown here is derived from an EMBL/GenBank/DDBJ whole genome shotgun (WGS) entry which is preliminary data.</text>
</comment>
<evidence type="ECO:0000256" key="1">
    <source>
        <dbReference type="SAM" id="Coils"/>
    </source>
</evidence>
<dbReference type="PATRIC" id="fig|742734.4.peg.6005"/>
<dbReference type="AlphaFoldDB" id="A0A0J9BAA5"/>
<name>A0A0J9BAA5_9FIRM</name>
<keyword evidence="1" id="KW-0175">Coiled coil</keyword>
<protein>
    <submittedName>
        <fullName evidence="2">Uncharacterized protein</fullName>
    </submittedName>
</protein>
<evidence type="ECO:0000313" key="2">
    <source>
        <dbReference type="EMBL" id="KMW10093.1"/>
    </source>
</evidence>
<dbReference type="EMBL" id="ADLK01000061">
    <property type="protein sequence ID" value="KMW10093.1"/>
    <property type="molecule type" value="Genomic_DNA"/>
</dbReference>
<sequence>MEKTVRRGEKTHVEPAFLLHQTAKNTFDEMGVKKLPKVKELQAKYAKLLEEKKKTYAEYRCSREEMRELLTAKANVDRLLKMDEEQKKEQEKDHGQR</sequence>
<gene>
    <name evidence="2" type="ORF">HMPREF9470_05606</name>
</gene>
<organism evidence="2 3">
    <name type="scientific">[Clostridium] citroniae WAL-19142</name>
    <dbReference type="NCBI Taxonomy" id="742734"/>
    <lineage>
        <taxon>Bacteria</taxon>
        <taxon>Bacillati</taxon>
        <taxon>Bacillota</taxon>
        <taxon>Clostridia</taxon>
        <taxon>Lachnospirales</taxon>
        <taxon>Lachnospiraceae</taxon>
        <taxon>Enterocloster</taxon>
    </lineage>
</organism>
<accession>A0A0J9BAA5</accession>
<reference evidence="2 3" key="1">
    <citation type="submission" date="2011-04" db="EMBL/GenBank/DDBJ databases">
        <title>The Genome Sequence of Clostridium citroniae WAL-19142.</title>
        <authorList>
            <consortium name="The Broad Institute Genome Sequencing Platform"/>
            <person name="Earl A."/>
            <person name="Ward D."/>
            <person name="Feldgarden M."/>
            <person name="Gevers D."/>
            <person name="Warren Y.A."/>
            <person name="Tyrrell K.L."/>
            <person name="Citron D.M."/>
            <person name="Goldstein E.J."/>
            <person name="Daigneault M."/>
            <person name="Allen-Vercoe E."/>
            <person name="Young S.K."/>
            <person name="Zeng Q."/>
            <person name="Gargeya S."/>
            <person name="Fitzgerald M."/>
            <person name="Haas B."/>
            <person name="Abouelleil A."/>
            <person name="Alvarado L."/>
            <person name="Arachchi H.M."/>
            <person name="Berlin A."/>
            <person name="Brown A."/>
            <person name="Chapman S.B."/>
            <person name="Chen Z."/>
            <person name="Dunbar C."/>
            <person name="Freedman E."/>
            <person name="Gearin G."/>
            <person name="Gellesch M."/>
            <person name="Goldberg J."/>
            <person name="Griggs A."/>
            <person name="Gujja S."/>
            <person name="Heilman E.R."/>
            <person name="Heiman D."/>
            <person name="Howarth C."/>
            <person name="Larson L."/>
            <person name="Lui A."/>
            <person name="MacDonald P.J."/>
            <person name="Mehta T."/>
            <person name="Montmayeur A."/>
            <person name="Murphy C."/>
            <person name="Neiman D."/>
            <person name="Pearson M."/>
            <person name="Priest M."/>
            <person name="Roberts A."/>
            <person name="Saif S."/>
            <person name="Shea T."/>
            <person name="Shenoy N."/>
            <person name="Sisk P."/>
            <person name="Stolte C."/>
            <person name="Sykes S."/>
            <person name="White J."/>
            <person name="Yandava C."/>
            <person name="Wortman J."/>
            <person name="Nusbaum C."/>
            <person name="Birren B."/>
        </authorList>
    </citation>
    <scope>NUCLEOTIDE SEQUENCE [LARGE SCALE GENOMIC DNA]</scope>
    <source>
        <strain evidence="2 3">WAL-19142</strain>
    </source>
</reference>